<evidence type="ECO:0000256" key="16">
    <source>
        <dbReference type="ARBA" id="ARBA00023273"/>
    </source>
</evidence>
<dbReference type="KEGG" id="umr:103663309"/>
<evidence type="ECO:0000313" key="26">
    <source>
        <dbReference type="RefSeq" id="XP_040476284.1"/>
    </source>
</evidence>
<keyword evidence="25" id="KW-1185">Reference proteome</keyword>
<keyword evidence="17" id="KW-0131">Cell cycle</keyword>
<dbReference type="InterPro" id="IPR011009">
    <property type="entry name" value="Kinase-like_dom_sf"/>
</dbReference>
<comment type="catalytic activity">
    <reaction evidence="21">
        <text>L-threonyl-[protein] + ATP = O-phospho-L-threonyl-[protein] + ADP + H(+)</text>
        <dbReference type="Rhea" id="RHEA:46608"/>
        <dbReference type="Rhea" id="RHEA-COMP:11060"/>
        <dbReference type="Rhea" id="RHEA-COMP:11605"/>
        <dbReference type="ChEBI" id="CHEBI:15378"/>
        <dbReference type="ChEBI" id="CHEBI:30013"/>
        <dbReference type="ChEBI" id="CHEBI:30616"/>
        <dbReference type="ChEBI" id="CHEBI:61977"/>
        <dbReference type="ChEBI" id="CHEBI:456216"/>
        <dbReference type="EC" id="2.7.11.22"/>
    </reaction>
</comment>
<dbReference type="FunFam" id="1.10.510.10:FF:000406">
    <property type="entry name" value="cyclin-dependent kinase 20 isoform X1"/>
    <property type="match status" value="1"/>
</dbReference>
<evidence type="ECO:0000256" key="1">
    <source>
        <dbReference type="ARBA" id="ARBA00004123"/>
    </source>
</evidence>
<dbReference type="Gene3D" id="2.130.10.10">
    <property type="entry name" value="YVTN repeat-like/Quinoprotein amine dehydrogenase"/>
    <property type="match status" value="1"/>
</dbReference>
<reference evidence="26" key="1">
    <citation type="submission" date="2025-08" db="UniProtKB">
        <authorList>
            <consortium name="RefSeq"/>
        </authorList>
    </citation>
    <scope>IDENTIFICATION</scope>
    <source>
        <tissue evidence="26">Whole blood</tissue>
    </source>
</reference>
<dbReference type="InterPro" id="IPR017441">
    <property type="entry name" value="Protein_kinase_ATP_BS"/>
</dbReference>
<dbReference type="SMART" id="SM00320">
    <property type="entry name" value="WD40"/>
    <property type="match status" value="3"/>
</dbReference>
<dbReference type="OrthoDB" id="63265at2759"/>
<evidence type="ECO:0000256" key="5">
    <source>
        <dbReference type="ARBA" id="ARBA00012425"/>
    </source>
</evidence>
<keyword evidence="16" id="KW-0966">Cell projection</keyword>
<sequence length="740" mass="82275">MDQYCILGRIGEGAHGIVFKAKHVETGEIVALKKVALRRLEDGIPNQALREIKALQEIEDNQHVVQLKAVFPHGAGFVLAFEFMLSDLAEVVRHAQRPLVQAQVKSYLQMLLKGVAFCHANNIVHRDLKPANLLISASGQLKIADFGLARVFSPDGSRLYTHQVATRWYRAPELLYGARQYDQGVDLWAVGCILGELLNGSPLFPGENDIEQLCCVLRILGTPSPQVWPEITELPDYNKISFKEQAPVPLEEVLPDASPQALDLLGQFLLYPPRQRISASQVWNEVSMTKELWRQLCLRRWSSCKGSQMTLGAQTWKQYYLCRSELEFRMESGRPEKDFICKAIAGHEGGIDELAYISTNECRFDGQEKSVVCTVSSDSTVRAWDVQEGTEIWSSPQQPAAVVNLVTYPRLQLVVTADKQGLIKVWKAENGRERASFSLPTFSSALQACDHPEGPFLLVASAEGVLYALTVPQLELLSRTRVFPSSPTSLLCSPDCQWVFASTQDSDLGPKVFYTRSLLCLLEDDPPVSTTLPVRLTSRACWAPDETARLMVMHRNSNSTRLAVTTCELGARQPREGVDVVVQQIASFLLPDTMMPPHLMKGHGSQVILLVSGSELVLFTIQGLQLAAFQDHQKPITSLWVDQSRVLTASFDLSLRVYVWNKENKIPVLKSCYHLLGGSHRWARLSSANGRGGQVRLRLHREMATAITLGVRSGVISASCGRCFAVVNENEKIPSPKPNI</sequence>
<dbReference type="GeneID" id="103663309"/>
<evidence type="ECO:0000256" key="17">
    <source>
        <dbReference type="ARBA" id="ARBA00023306"/>
    </source>
</evidence>
<evidence type="ECO:0000256" key="23">
    <source>
        <dbReference type="PROSITE-ProRule" id="PRU10141"/>
    </source>
</evidence>
<dbReference type="GO" id="GO:0051301">
    <property type="term" value="P:cell division"/>
    <property type="evidence" value="ECO:0007669"/>
    <property type="project" value="UniProtKB-KW"/>
</dbReference>
<protein>
    <recommendedName>
        <fullName evidence="18">Cyclin-dependent kinase 20</fullName>
        <ecNumber evidence="5">2.7.11.22</ecNumber>
    </recommendedName>
    <alternativeName>
        <fullName evidence="19">Cell cycle-related kinase</fullName>
    </alternativeName>
    <alternativeName>
        <fullName evidence="20">Cell division protein kinase 20</fullName>
    </alternativeName>
</protein>
<dbReference type="InterPro" id="IPR000719">
    <property type="entry name" value="Prot_kinase_dom"/>
</dbReference>
<dbReference type="GO" id="GO:0004693">
    <property type="term" value="F:cyclin-dependent protein serine/threonine kinase activity"/>
    <property type="evidence" value="ECO:0007669"/>
    <property type="project" value="UniProtKB-EC"/>
</dbReference>
<evidence type="ECO:0000256" key="21">
    <source>
        <dbReference type="ARBA" id="ARBA00047811"/>
    </source>
</evidence>
<dbReference type="PANTHER" id="PTHR24056">
    <property type="entry name" value="CELL DIVISION PROTEIN KINASE"/>
    <property type="match status" value="1"/>
</dbReference>
<dbReference type="SUPFAM" id="SSF81383">
    <property type="entry name" value="F-box domain"/>
    <property type="match status" value="1"/>
</dbReference>
<dbReference type="GO" id="GO:0005524">
    <property type="term" value="F:ATP binding"/>
    <property type="evidence" value="ECO:0007669"/>
    <property type="project" value="UniProtKB-UniRule"/>
</dbReference>
<dbReference type="InterPro" id="IPR036047">
    <property type="entry name" value="F-box-like_dom_sf"/>
</dbReference>
<dbReference type="InterPro" id="IPR050108">
    <property type="entry name" value="CDK"/>
</dbReference>
<evidence type="ECO:0000256" key="10">
    <source>
        <dbReference type="ARBA" id="ARBA00022679"/>
    </source>
</evidence>
<dbReference type="InterPro" id="IPR048002">
    <property type="entry name" value="CDK20-like_STKc"/>
</dbReference>
<keyword evidence="8" id="KW-0723">Serine/threonine-protein kinase</keyword>
<evidence type="ECO:0000256" key="22">
    <source>
        <dbReference type="ARBA" id="ARBA00048367"/>
    </source>
</evidence>
<evidence type="ECO:0000259" key="24">
    <source>
        <dbReference type="PROSITE" id="PS50011"/>
    </source>
</evidence>
<evidence type="ECO:0000256" key="18">
    <source>
        <dbReference type="ARBA" id="ARBA00035711"/>
    </source>
</evidence>
<dbReference type="AlphaFoldDB" id="A0A8M1F5X8"/>
<dbReference type="InterPro" id="IPR015943">
    <property type="entry name" value="WD40/YVTN_repeat-like_dom_sf"/>
</dbReference>
<comment type="catalytic activity">
    <reaction evidence="22">
        <text>L-seryl-[protein] + ATP = O-phospho-L-seryl-[protein] + ADP + H(+)</text>
        <dbReference type="Rhea" id="RHEA:17989"/>
        <dbReference type="Rhea" id="RHEA-COMP:9863"/>
        <dbReference type="Rhea" id="RHEA-COMP:11604"/>
        <dbReference type="ChEBI" id="CHEBI:15378"/>
        <dbReference type="ChEBI" id="CHEBI:29999"/>
        <dbReference type="ChEBI" id="CHEBI:30616"/>
        <dbReference type="ChEBI" id="CHEBI:83421"/>
        <dbReference type="ChEBI" id="CHEBI:456216"/>
        <dbReference type="EC" id="2.7.11.22"/>
    </reaction>
</comment>
<dbReference type="EC" id="2.7.11.22" evidence="5"/>
<evidence type="ECO:0000256" key="4">
    <source>
        <dbReference type="ARBA" id="ARBA00006485"/>
    </source>
</evidence>
<keyword evidence="11 23" id="KW-0547">Nucleotide-binding</keyword>
<dbReference type="PROSITE" id="PS00107">
    <property type="entry name" value="PROTEIN_KINASE_ATP"/>
    <property type="match status" value="1"/>
</dbReference>
<evidence type="ECO:0000313" key="25">
    <source>
        <dbReference type="Proteomes" id="UP000261680"/>
    </source>
</evidence>
<evidence type="ECO:0000256" key="9">
    <source>
        <dbReference type="ARBA" id="ARBA00022618"/>
    </source>
</evidence>
<evidence type="ECO:0000256" key="2">
    <source>
        <dbReference type="ARBA" id="ARBA00004138"/>
    </source>
</evidence>
<dbReference type="FunFam" id="3.30.200.20:FF:000211">
    <property type="entry name" value="Putative cyclin-dependent kinase 20"/>
    <property type="match status" value="1"/>
</dbReference>
<dbReference type="InterPro" id="IPR008271">
    <property type="entry name" value="Ser/Thr_kinase_AS"/>
</dbReference>
<name>A0A8M1F5X8_URSMA</name>
<evidence type="ECO:0000256" key="7">
    <source>
        <dbReference type="ARBA" id="ARBA00022490"/>
    </source>
</evidence>
<dbReference type="Gene3D" id="1.10.510.10">
    <property type="entry name" value="Transferase(Phosphotransferase) domain 1"/>
    <property type="match status" value="1"/>
</dbReference>
<dbReference type="Proteomes" id="UP000261680">
    <property type="component" value="Unplaced"/>
</dbReference>
<keyword evidence="7" id="KW-0963">Cytoplasm</keyword>
<dbReference type="InterPro" id="IPR001680">
    <property type="entry name" value="WD40_rpt"/>
</dbReference>
<evidence type="ECO:0000256" key="12">
    <source>
        <dbReference type="ARBA" id="ARBA00022777"/>
    </source>
</evidence>
<dbReference type="PROSITE" id="PS50011">
    <property type="entry name" value="PROTEIN_KINASE_DOM"/>
    <property type="match status" value="1"/>
</dbReference>
<dbReference type="GO" id="GO:0005634">
    <property type="term" value="C:nucleus"/>
    <property type="evidence" value="ECO:0007669"/>
    <property type="project" value="UniProtKB-SubCell"/>
</dbReference>
<evidence type="ECO:0000256" key="20">
    <source>
        <dbReference type="ARBA" id="ARBA00035723"/>
    </source>
</evidence>
<dbReference type="RefSeq" id="XP_040476284.1">
    <property type="nucleotide sequence ID" value="XM_040620350.1"/>
</dbReference>
<gene>
    <name evidence="26" type="primary">CDK20</name>
</gene>
<dbReference type="SMART" id="SM00220">
    <property type="entry name" value="S_TKc"/>
    <property type="match status" value="1"/>
</dbReference>
<evidence type="ECO:0000256" key="19">
    <source>
        <dbReference type="ARBA" id="ARBA00035720"/>
    </source>
</evidence>
<dbReference type="GO" id="GO:0005776">
    <property type="term" value="C:autophagosome"/>
    <property type="evidence" value="ECO:0007669"/>
    <property type="project" value="UniProtKB-SubCell"/>
</dbReference>
<keyword evidence="9" id="KW-0132">Cell division</keyword>
<evidence type="ECO:0000256" key="6">
    <source>
        <dbReference type="ARBA" id="ARBA00022473"/>
    </source>
</evidence>
<evidence type="ECO:0000256" key="14">
    <source>
        <dbReference type="ARBA" id="ARBA00023069"/>
    </source>
</evidence>
<dbReference type="SUPFAM" id="SSF50978">
    <property type="entry name" value="WD40 repeat-like"/>
    <property type="match status" value="1"/>
</dbReference>
<organism evidence="25 26">
    <name type="scientific">Ursus maritimus</name>
    <name type="common">Polar bear</name>
    <name type="synonym">Thalarctos maritimus</name>
    <dbReference type="NCBI Taxonomy" id="29073"/>
    <lineage>
        <taxon>Eukaryota</taxon>
        <taxon>Metazoa</taxon>
        <taxon>Chordata</taxon>
        <taxon>Craniata</taxon>
        <taxon>Vertebrata</taxon>
        <taxon>Euteleostomi</taxon>
        <taxon>Mammalia</taxon>
        <taxon>Eutheria</taxon>
        <taxon>Laurasiatheria</taxon>
        <taxon>Carnivora</taxon>
        <taxon>Caniformia</taxon>
        <taxon>Ursidae</taxon>
        <taxon>Ursus</taxon>
    </lineage>
</organism>
<keyword evidence="13 23" id="KW-0067">ATP-binding</keyword>
<evidence type="ECO:0000256" key="15">
    <source>
        <dbReference type="ARBA" id="ARBA00023242"/>
    </source>
</evidence>
<dbReference type="GO" id="GO:0005929">
    <property type="term" value="C:cilium"/>
    <property type="evidence" value="ECO:0007669"/>
    <property type="project" value="UniProtKB-SubCell"/>
</dbReference>
<dbReference type="Pfam" id="PF00069">
    <property type="entry name" value="Pkinase"/>
    <property type="match status" value="1"/>
</dbReference>
<comment type="similarity">
    <text evidence="4">Belongs to the protein kinase superfamily. CMGC Ser/Thr protein kinase family. CDC2/CDKX subfamily.</text>
</comment>
<evidence type="ECO:0000256" key="11">
    <source>
        <dbReference type="ARBA" id="ARBA00022741"/>
    </source>
</evidence>
<keyword evidence="6" id="KW-0217">Developmental protein</keyword>
<dbReference type="CTD" id="23552"/>
<feature type="domain" description="Protein kinase" evidence="24">
    <location>
        <begin position="4"/>
        <end position="288"/>
    </location>
</feature>
<dbReference type="PANTHER" id="PTHR24056:SF171">
    <property type="entry name" value="CYCLIN-DEPENDENT KINASE 20"/>
    <property type="match status" value="1"/>
</dbReference>
<keyword evidence="12 26" id="KW-0418">Kinase</keyword>
<feature type="binding site" evidence="23">
    <location>
        <position position="33"/>
    </location>
    <ligand>
        <name>ATP</name>
        <dbReference type="ChEBI" id="CHEBI:30616"/>
    </ligand>
</feature>
<comment type="subcellular location">
    <subcellularLocation>
        <location evidence="2">Cell projection</location>
        <location evidence="2">Cilium</location>
    </subcellularLocation>
    <subcellularLocation>
        <location evidence="3">Cytoplasmic vesicle</location>
        <location evidence="3">Autophagosome</location>
    </subcellularLocation>
    <subcellularLocation>
        <location evidence="1">Nucleus</location>
    </subcellularLocation>
</comment>
<accession>A0A8M1F5X8</accession>
<dbReference type="InterPro" id="IPR036322">
    <property type="entry name" value="WD40_repeat_dom_sf"/>
</dbReference>
<keyword evidence="15" id="KW-0539">Nucleus</keyword>
<dbReference type="SUPFAM" id="SSF56112">
    <property type="entry name" value="Protein kinase-like (PK-like)"/>
    <property type="match status" value="1"/>
</dbReference>
<dbReference type="CDD" id="cd07832">
    <property type="entry name" value="STKc_CCRK"/>
    <property type="match status" value="1"/>
</dbReference>
<evidence type="ECO:0000256" key="3">
    <source>
        <dbReference type="ARBA" id="ARBA00004419"/>
    </source>
</evidence>
<keyword evidence="14" id="KW-0969">Cilium</keyword>
<keyword evidence="10" id="KW-0808">Transferase</keyword>
<evidence type="ECO:0000256" key="8">
    <source>
        <dbReference type="ARBA" id="ARBA00022527"/>
    </source>
</evidence>
<dbReference type="PROSITE" id="PS00108">
    <property type="entry name" value="PROTEIN_KINASE_ST"/>
    <property type="match status" value="1"/>
</dbReference>
<evidence type="ECO:0000256" key="13">
    <source>
        <dbReference type="ARBA" id="ARBA00022840"/>
    </source>
</evidence>
<proteinExistence type="inferred from homology"/>
<dbReference type="Gene3D" id="3.30.200.20">
    <property type="entry name" value="Phosphorylase Kinase, domain 1"/>
    <property type="match status" value="1"/>
</dbReference>